<dbReference type="OrthoDB" id="6003696at2"/>
<dbReference type="Pfam" id="PF01965">
    <property type="entry name" value="DJ-1_PfpI"/>
    <property type="match status" value="1"/>
</dbReference>
<dbReference type="EMBL" id="CP020946">
    <property type="protein sequence ID" value="ASD62278.1"/>
    <property type="molecule type" value="Genomic_DNA"/>
</dbReference>
<accession>A0A1Z3N468</accession>
<keyword evidence="2" id="KW-0808">Transferase</keyword>
<dbReference type="Gene3D" id="3.40.50.880">
    <property type="match status" value="1"/>
</dbReference>
<evidence type="ECO:0000313" key="3">
    <source>
        <dbReference type="Proteomes" id="UP000197003"/>
    </source>
</evidence>
<dbReference type="SUPFAM" id="SSF52317">
    <property type="entry name" value="Class I glutamine amidotransferase-like"/>
    <property type="match status" value="1"/>
</dbReference>
<gene>
    <name evidence="2" type="ORF">B9G79_01210</name>
</gene>
<dbReference type="PANTHER" id="PTHR48094:SF19">
    <property type="entry name" value="DJ-1_PFPI DOMAIN-CONTAINING PROTEIN"/>
    <property type="match status" value="1"/>
</dbReference>
<dbReference type="AlphaFoldDB" id="A0A1Z3N468"/>
<dbReference type="Proteomes" id="UP000197003">
    <property type="component" value="Chromosome"/>
</dbReference>
<reference evidence="2 3" key="1">
    <citation type="submission" date="2017-04" db="EMBL/GenBank/DDBJ databases">
        <title>Whole genome sequence of Bdellovibrio bacteriovorus strain SSB218315.</title>
        <authorList>
            <person name="Oyedara O."/>
            <person name="Rodriguez-Perez M.A."/>
        </authorList>
    </citation>
    <scope>NUCLEOTIDE SEQUENCE [LARGE SCALE GENOMIC DNA]</scope>
    <source>
        <strain evidence="2 3">SSB218315</strain>
    </source>
</reference>
<name>A0A1Z3N468_BDEBC</name>
<evidence type="ECO:0000313" key="2">
    <source>
        <dbReference type="EMBL" id="ASD62278.1"/>
    </source>
</evidence>
<keyword evidence="2" id="KW-0315">Glutamine amidotransferase</keyword>
<dbReference type="InterPro" id="IPR029062">
    <property type="entry name" value="Class_I_gatase-like"/>
</dbReference>
<dbReference type="InterPro" id="IPR050325">
    <property type="entry name" value="Prot/Nucl_acid_deglycase"/>
</dbReference>
<sequence>MAANDKKILIYLPDEYADWEGAYLMSELSQNKIPFTVVSETKNTITSIGSLKVQPQAAVSDFTADQVSALILIGGENWPNMDRNKDARALAAQVLKQNSLLAAICGATFALAQEGLLKDRKHTSNDLNMLKAFVPTYAEDANYQNKLAVTDGNLITASGAGPVDFTLELLRALDVYTEEKRQHWYNLFKNGTPPPAEFWT</sequence>
<dbReference type="GO" id="GO:0016740">
    <property type="term" value="F:transferase activity"/>
    <property type="evidence" value="ECO:0007669"/>
    <property type="project" value="UniProtKB-KW"/>
</dbReference>
<protein>
    <submittedName>
        <fullName evidence="2">Glutamine amidotransferase</fullName>
    </submittedName>
</protein>
<evidence type="ECO:0000259" key="1">
    <source>
        <dbReference type="Pfam" id="PF01965"/>
    </source>
</evidence>
<dbReference type="InterPro" id="IPR002818">
    <property type="entry name" value="DJ-1/PfpI"/>
</dbReference>
<dbReference type="CDD" id="cd03140">
    <property type="entry name" value="GATase1_PfpI_3"/>
    <property type="match status" value="1"/>
</dbReference>
<dbReference type="PANTHER" id="PTHR48094">
    <property type="entry name" value="PROTEIN/NUCLEIC ACID DEGLYCASE DJ-1-RELATED"/>
    <property type="match status" value="1"/>
</dbReference>
<organism evidence="2 3">
    <name type="scientific">Bdellovibrio bacteriovorus</name>
    <dbReference type="NCBI Taxonomy" id="959"/>
    <lineage>
        <taxon>Bacteria</taxon>
        <taxon>Pseudomonadati</taxon>
        <taxon>Bdellovibrionota</taxon>
        <taxon>Bdellovibrionia</taxon>
        <taxon>Bdellovibrionales</taxon>
        <taxon>Pseudobdellovibrionaceae</taxon>
        <taxon>Bdellovibrio</taxon>
    </lineage>
</organism>
<proteinExistence type="predicted"/>
<dbReference type="GO" id="GO:0005737">
    <property type="term" value="C:cytoplasm"/>
    <property type="evidence" value="ECO:0007669"/>
    <property type="project" value="TreeGrafter"/>
</dbReference>
<feature type="domain" description="DJ-1/PfpI" evidence="1">
    <location>
        <begin position="6"/>
        <end position="171"/>
    </location>
</feature>
<dbReference type="RefSeq" id="WP_088563928.1">
    <property type="nucleotide sequence ID" value="NZ_CP020946.1"/>
</dbReference>